<dbReference type="GeneID" id="25562336"/>
<accession>A0A0L0D1Z7</accession>
<reference evidence="1 2" key="1">
    <citation type="submission" date="2010-05" db="EMBL/GenBank/DDBJ databases">
        <title>The Genome Sequence of Thecamonas trahens ATCC 50062.</title>
        <authorList>
            <consortium name="The Broad Institute Genome Sequencing Platform"/>
            <person name="Russ C."/>
            <person name="Cuomo C."/>
            <person name="Shea T."/>
            <person name="Young S.K."/>
            <person name="Zeng Q."/>
            <person name="Koehrsen M."/>
            <person name="Haas B."/>
            <person name="Borodovsky M."/>
            <person name="Guigo R."/>
            <person name="Alvarado L."/>
            <person name="Berlin A."/>
            <person name="Bochicchio J."/>
            <person name="Borenstein D."/>
            <person name="Chapman S."/>
            <person name="Chen Z."/>
            <person name="Freedman E."/>
            <person name="Gellesch M."/>
            <person name="Goldberg J."/>
            <person name="Griggs A."/>
            <person name="Gujja S."/>
            <person name="Heilman E."/>
            <person name="Heiman D."/>
            <person name="Hepburn T."/>
            <person name="Howarth C."/>
            <person name="Jen D."/>
            <person name="Larson L."/>
            <person name="Mehta T."/>
            <person name="Park D."/>
            <person name="Pearson M."/>
            <person name="Roberts A."/>
            <person name="Saif S."/>
            <person name="Shenoy N."/>
            <person name="Sisk P."/>
            <person name="Stolte C."/>
            <person name="Sykes S."/>
            <person name="Thomson T."/>
            <person name="Walk T."/>
            <person name="White J."/>
            <person name="Yandava C."/>
            <person name="Burger G."/>
            <person name="Gray M.W."/>
            <person name="Holland P.W.H."/>
            <person name="King N."/>
            <person name="Lang F.B.F."/>
            <person name="Roger A.J."/>
            <person name="Ruiz-Trillo I."/>
            <person name="Lander E."/>
            <person name="Nusbaum C."/>
        </authorList>
    </citation>
    <scope>NUCLEOTIDE SEQUENCE [LARGE SCALE GENOMIC DNA]</scope>
    <source>
        <strain evidence="1 2">ATCC 50062</strain>
    </source>
</reference>
<dbReference type="AlphaFoldDB" id="A0A0L0D1Z7"/>
<evidence type="ECO:0000313" key="1">
    <source>
        <dbReference type="EMBL" id="KNC46226.1"/>
    </source>
</evidence>
<protein>
    <submittedName>
        <fullName evidence="1">Uncharacterized protein</fullName>
    </submittedName>
</protein>
<organism evidence="1 2">
    <name type="scientific">Thecamonas trahens ATCC 50062</name>
    <dbReference type="NCBI Taxonomy" id="461836"/>
    <lineage>
        <taxon>Eukaryota</taxon>
        <taxon>Apusozoa</taxon>
        <taxon>Apusomonadida</taxon>
        <taxon>Apusomonadidae</taxon>
        <taxon>Thecamonas</taxon>
    </lineage>
</organism>
<keyword evidence="2" id="KW-1185">Reference proteome</keyword>
<gene>
    <name evidence="1" type="ORF">AMSG_02677</name>
</gene>
<dbReference type="Proteomes" id="UP000054408">
    <property type="component" value="Unassembled WGS sequence"/>
</dbReference>
<evidence type="ECO:0000313" key="2">
    <source>
        <dbReference type="Proteomes" id="UP000054408"/>
    </source>
</evidence>
<dbReference type="OrthoDB" id="428577at2759"/>
<dbReference type="RefSeq" id="XP_013760523.1">
    <property type="nucleotide sequence ID" value="XM_013905069.1"/>
</dbReference>
<dbReference type="EMBL" id="GL349442">
    <property type="protein sequence ID" value="KNC46226.1"/>
    <property type="molecule type" value="Genomic_DNA"/>
</dbReference>
<sequence length="165" mass="17857">MVAASNNAGADEHIRVAALRELMDGPTVVAMLERENELRLSTRVQELYAAAERRSDTDWMEVTLELQKQVATEFGYGPDHDRHDDVLVVLRRAAAIYPELPETAAIPLYVKHNRAGEGRVVAGEAIVDVPLLPLADGEIGCRTSLTALLAGAGERPLVVIAGSYS</sequence>
<dbReference type="eggNOG" id="ENOG502T0HN">
    <property type="taxonomic scope" value="Eukaryota"/>
</dbReference>
<proteinExistence type="predicted"/>
<name>A0A0L0D1Z7_THETB</name>